<dbReference type="EMBL" id="BMLY01000003">
    <property type="protein sequence ID" value="GGP26361.1"/>
    <property type="molecule type" value="Genomic_DNA"/>
</dbReference>
<comment type="caution">
    <text evidence="1">The sequence shown here is derived from an EMBL/GenBank/DDBJ whole genome shotgun (WGS) entry which is preliminary data.</text>
</comment>
<name>A0ABQ2PMB5_9NEIS</name>
<dbReference type="Proteomes" id="UP000621859">
    <property type="component" value="Unassembled WGS sequence"/>
</dbReference>
<protein>
    <submittedName>
        <fullName evidence="1">Membrane protein</fullName>
    </submittedName>
</protein>
<evidence type="ECO:0000313" key="1">
    <source>
        <dbReference type="EMBL" id="GGP26361.1"/>
    </source>
</evidence>
<reference evidence="2" key="1">
    <citation type="journal article" date="2019" name="Int. J. Syst. Evol. Microbiol.">
        <title>The Global Catalogue of Microorganisms (GCM) 10K type strain sequencing project: providing services to taxonomists for standard genome sequencing and annotation.</title>
        <authorList>
            <consortium name="The Broad Institute Genomics Platform"/>
            <consortium name="The Broad Institute Genome Sequencing Center for Infectious Disease"/>
            <person name="Wu L."/>
            <person name="Ma J."/>
        </authorList>
    </citation>
    <scope>NUCLEOTIDE SEQUENCE [LARGE SCALE GENOMIC DNA]</scope>
    <source>
        <strain evidence="2">CGMCC 1.8860</strain>
    </source>
</reference>
<dbReference type="InterPro" id="IPR023346">
    <property type="entry name" value="Lysozyme-like_dom_sf"/>
</dbReference>
<dbReference type="InterPro" id="IPR011055">
    <property type="entry name" value="Dup_hybrid_motif"/>
</dbReference>
<dbReference type="Gene3D" id="2.70.70.10">
    <property type="entry name" value="Glucose Permease (Domain IIA)"/>
    <property type="match status" value="1"/>
</dbReference>
<accession>A0ABQ2PMB5</accession>
<dbReference type="RefSeq" id="WP_188693164.1">
    <property type="nucleotide sequence ID" value="NZ_BMLY01000003.1"/>
</dbReference>
<sequence>MIISYPFLGDQDNKADETQAENVRVDINDYECAHGIYPVSFNQRWHGGCHLQPQHTKEPICAIADGIIVAYRIASDMVTDGNNQKHHNSFVLLKHTTETGEGRSITFYSLYMHLHCLDSGVTQPERLKVIEKLRTASGASTSGGVHDGQTKVNRKDILGYAGGMYGNCFIHFEVFMEDKDLTQYFDAPKTRLGVANPTAHADTETDYWGNSYYLIPQGTLMRATHPYADAHSVAAPAHGHHAQPARPNPNALTFAALPGTESSPAKLWVQMRFEKGDKWTTVWNAGTGVRISTEDKGTKEADFEYSLYNRASKLYPTCPSAGYELLRFGRILGPDRFAATAPATTQDNWQPVEFATGQSGYVNLSAASVIKLSDSDFPAASGWQKVTEGATDPARNDGICDIAALQKLIKDADSNHDGITTPEELAAWVQKDEVRNKLRRMICQAPTEWDKSINEARFAPLRKAGAKVEQPAQDNAYGKFKSFVEKFQFWDQTGGLSNTIWHFHPLEFVGHFRKCGWLSKDELERIYPDHLFNRGFAPVPSEVREKYRVHFNKVTRKYCFNDSARLPHFLGQGAIESNRFCQMVEGTHTPTAINAKLPDMVSEDLLGHWYGQIQPQEQNNYYKEPRGGKRSYSWFNGNCGDVDAQKFRGRGFKQITGRALYANYWVYRGWPVLPFDENWWNDPQWIAQNAAGMRKRPAVIDDPQKISIDAYSAIDCGAVYLVSERAKTKSKMDSDRGIATTLAEKKTEKEIIETVTKAINGGSSALELRVDATRLAKEILL</sequence>
<proteinExistence type="predicted"/>
<organism evidence="1 2">
    <name type="scientific">Silvimonas amylolytica</name>
    <dbReference type="NCBI Taxonomy" id="449663"/>
    <lineage>
        <taxon>Bacteria</taxon>
        <taxon>Pseudomonadati</taxon>
        <taxon>Pseudomonadota</taxon>
        <taxon>Betaproteobacteria</taxon>
        <taxon>Neisseriales</taxon>
        <taxon>Chitinibacteraceae</taxon>
        <taxon>Silvimonas</taxon>
    </lineage>
</organism>
<gene>
    <name evidence="1" type="ORF">GCM10010971_21800</name>
</gene>
<dbReference type="SUPFAM" id="SSF53955">
    <property type="entry name" value="Lysozyme-like"/>
    <property type="match status" value="1"/>
</dbReference>
<evidence type="ECO:0000313" key="2">
    <source>
        <dbReference type="Proteomes" id="UP000621859"/>
    </source>
</evidence>
<dbReference type="Gene3D" id="1.10.530.10">
    <property type="match status" value="1"/>
</dbReference>
<keyword evidence="2" id="KW-1185">Reference proteome</keyword>